<keyword evidence="2" id="KW-1185">Reference proteome</keyword>
<evidence type="ECO:0000313" key="1">
    <source>
        <dbReference type="EMBL" id="RXW22278.1"/>
    </source>
</evidence>
<dbReference type="EMBL" id="SDEE01000077">
    <property type="protein sequence ID" value="RXW22278.1"/>
    <property type="molecule type" value="Genomic_DNA"/>
</dbReference>
<reference evidence="1 2" key="1">
    <citation type="submission" date="2019-01" db="EMBL/GenBank/DDBJ databases">
        <title>Draft genome sequence of Psathyrella aberdarensis IHI B618.</title>
        <authorList>
            <person name="Buettner E."/>
            <person name="Kellner H."/>
        </authorList>
    </citation>
    <scope>NUCLEOTIDE SEQUENCE [LARGE SCALE GENOMIC DNA]</scope>
    <source>
        <strain evidence="1 2">IHI B618</strain>
    </source>
</reference>
<comment type="caution">
    <text evidence="1">The sequence shown here is derived from an EMBL/GenBank/DDBJ whole genome shotgun (WGS) entry which is preliminary data.</text>
</comment>
<accession>A0A4V1Q4J2</accession>
<dbReference type="Proteomes" id="UP000290288">
    <property type="component" value="Unassembled WGS sequence"/>
</dbReference>
<name>A0A4V1Q4J2_9AGAR</name>
<dbReference type="AlphaFoldDB" id="A0A4V1Q4J2"/>
<organism evidence="1 2">
    <name type="scientific">Candolleomyces aberdarensis</name>
    <dbReference type="NCBI Taxonomy" id="2316362"/>
    <lineage>
        <taxon>Eukaryota</taxon>
        <taxon>Fungi</taxon>
        <taxon>Dikarya</taxon>
        <taxon>Basidiomycota</taxon>
        <taxon>Agaricomycotina</taxon>
        <taxon>Agaricomycetes</taxon>
        <taxon>Agaricomycetidae</taxon>
        <taxon>Agaricales</taxon>
        <taxon>Agaricineae</taxon>
        <taxon>Psathyrellaceae</taxon>
        <taxon>Candolleomyces</taxon>
    </lineage>
</organism>
<protein>
    <submittedName>
        <fullName evidence="1">Uncharacterized protein</fullName>
    </submittedName>
</protein>
<evidence type="ECO:0000313" key="2">
    <source>
        <dbReference type="Proteomes" id="UP000290288"/>
    </source>
</evidence>
<proteinExistence type="predicted"/>
<gene>
    <name evidence="1" type="ORF">EST38_g3566</name>
</gene>
<sequence>MAYSTADLIDIRKMYVLNCLTRALLKATCFAMFSDILSLITT</sequence>